<evidence type="ECO:0000256" key="3">
    <source>
        <dbReference type="ARBA" id="ARBA00012663"/>
    </source>
</evidence>
<protein>
    <recommendedName>
        <fullName evidence="3">beta-N-acetylhexosaminidase</fullName>
        <ecNumber evidence="3">3.2.1.52</ecNumber>
    </recommendedName>
</protein>
<dbReference type="InterPro" id="IPR001764">
    <property type="entry name" value="Glyco_hydro_3_N"/>
</dbReference>
<dbReference type="Gene3D" id="3.20.20.300">
    <property type="entry name" value="Glycoside hydrolase, family 3, N-terminal domain"/>
    <property type="match status" value="1"/>
</dbReference>
<evidence type="ECO:0000256" key="2">
    <source>
        <dbReference type="ARBA" id="ARBA00005336"/>
    </source>
</evidence>
<dbReference type="InterPro" id="IPR050226">
    <property type="entry name" value="NagZ_Beta-hexosaminidase"/>
</dbReference>
<dbReference type="GO" id="GO:0016787">
    <property type="term" value="F:hydrolase activity"/>
    <property type="evidence" value="ECO:0007669"/>
    <property type="project" value="UniProtKB-KW"/>
</dbReference>
<feature type="chain" id="PRO_5046036829" description="beta-N-acetylhexosaminidase" evidence="7">
    <location>
        <begin position="18"/>
        <end position="387"/>
    </location>
</feature>
<keyword evidence="4 9" id="KW-0378">Hydrolase</keyword>
<dbReference type="InterPro" id="IPR036962">
    <property type="entry name" value="Glyco_hydro_3_N_sf"/>
</dbReference>
<evidence type="ECO:0000313" key="10">
    <source>
        <dbReference type="Proteomes" id="UP001152308"/>
    </source>
</evidence>
<gene>
    <name evidence="9" type="ORF">L2299_10070</name>
</gene>
<feature type="signal peptide" evidence="7">
    <location>
        <begin position="1"/>
        <end position="17"/>
    </location>
</feature>
<evidence type="ECO:0000256" key="7">
    <source>
        <dbReference type="SAM" id="SignalP"/>
    </source>
</evidence>
<name>A0ABT6BUL9_9ACTN</name>
<comment type="similarity">
    <text evidence="2">Belongs to the glycosyl hydrolase 3 family.</text>
</comment>
<dbReference type="InterPro" id="IPR017853">
    <property type="entry name" value="GH"/>
</dbReference>
<dbReference type="RefSeq" id="WP_277243517.1">
    <property type="nucleotide sequence ID" value="NZ_JAKJLQ010000006.1"/>
</dbReference>
<dbReference type="SUPFAM" id="SSF51445">
    <property type="entry name" value="(Trans)glycosidases"/>
    <property type="match status" value="1"/>
</dbReference>
<dbReference type="Pfam" id="PF00933">
    <property type="entry name" value="Glyco_hydro_3"/>
    <property type="match status" value="1"/>
</dbReference>
<evidence type="ECO:0000256" key="4">
    <source>
        <dbReference type="ARBA" id="ARBA00022801"/>
    </source>
</evidence>
<dbReference type="EC" id="3.2.1.52" evidence="3"/>
<dbReference type="PANTHER" id="PTHR30480:SF13">
    <property type="entry name" value="BETA-HEXOSAMINIDASE"/>
    <property type="match status" value="1"/>
</dbReference>
<evidence type="ECO:0000259" key="8">
    <source>
        <dbReference type="Pfam" id="PF00933"/>
    </source>
</evidence>
<feature type="region of interest" description="Disordered" evidence="6">
    <location>
        <begin position="18"/>
        <end position="37"/>
    </location>
</feature>
<keyword evidence="7" id="KW-0732">Signal</keyword>
<evidence type="ECO:0000313" key="9">
    <source>
        <dbReference type="EMBL" id="MDF6101400.1"/>
    </source>
</evidence>
<dbReference type="Proteomes" id="UP001152308">
    <property type="component" value="Unassembled WGS sequence"/>
</dbReference>
<dbReference type="PANTHER" id="PTHR30480">
    <property type="entry name" value="BETA-HEXOSAMINIDASE-RELATED"/>
    <property type="match status" value="1"/>
</dbReference>
<comment type="caution">
    <text evidence="9">The sequence shown here is derived from an EMBL/GenBank/DDBJ whole genome shotgun (WGS) entry which is preliminary data.</text>
</comment>
<keyword evidence="10" id="KW-1185">Reference proteome</keyword>
<evidence type="ECO:0000256" key="5">
    <source>
        <dbReference type="ARBA" id="ARBA00023295"/>
    </source>
</evidence>
<proteinExistence type="inferred from homology"/>
<dbReference type="EMBL" id="JAKJLQ010000006">
    <property type="protein sequence ID" value="MDF6101400.1"/>
    <property type="molecule type" value="Genomic_DNA"/>
</dbReference>
<organism evidence="9 10">
    <name type="scientific">Gordonia hongkongensis</name>
    <dbReference type="NCBI Taxonomy" id="1701090"/>
    <lineage>
        <taxon>Bacteria</taxon>
        <taxon>Bacillati</taxon>
        <taxon>Actinomycetota</taxon>
        <taxon>Actinomycetes</taxon>
        <taxon>Mycobacteriales</taxon>
        <taxon>Gordoniaceae</taxon>
        <taxon>Gordonia</taxon>
    </lineage>
</organism>
<evidence type="ECO:0000256" key="1">
    <source>
        <dbReference type="ARBA" id="ARBA00001231"/>
    </source>
</evidence>
<evidence type="ECO:0000256" key="6">
    <source>
        <dbReference type="SAM" id="MobiDB-lite"/>
    </source>
</evidence>
<keyword evidence="5" id="KW-0326">Glycosidase</keyword>
<reference evidence="9" key="1">
    <citation type="journal article" date="2022" name="Data Brief">
        <title>Draft genome sequence data of Gordonia hongkongensis strain EUFUS-Z928 isolated from the octocoral Eunicea fusca.</title>
        <authorList>
            <person name="Sanchez-Suarez J."/>
            <person name="Diaz L."/>
            <person name="Melo-Bolivar J."/>
            <person name="Villamil L."/>
        </authorList>
    </citation>
    <scope>NUCLEOTIDE SEQUENCE</scope>
    <source>
        <strain evidence="9">EUFUS-Z928</strain>
    </source>
</reference>
<feature type="domain" description="Glycoside hydrolase family 3 N-terminal" evidence="8">
    <location>
        <begin position="63"/>
        <end position="380"/>
    </location>
</feature>
<sequence>MTTGTVAVLCAALAACASSTPDSPPPTPSYSASSLASTSSSASPTTVPVANSCGASELAKLSVRQKLAQLIVVGVTGAADAQQIVENEEIGGIFVGSWTDKAILTSGAAARISQNSPIPLMVTVDQEGGRVSRLSALGIDHASARELAQTKTPEQVRAIAADVGRKLKRLGVTVDFAPVADVSDESDNEVIGDRSFSNDPAVVTEYAGAYAAGLADAGITPVYKHFPGHGHGSGDSHLGVVTVPSLAELQDSDLVPFRTLLRDPGTAGAMVGHLIVPGLTRGLPASISRPAIQMLRTGVGYDGPRFDGVIYSDDLSGMAAISAQYPIEQAVEKFILAGGDVALWLSTDRVGSVLDNLERAVSSGRLAPARLDDKVVRILRSKGVVNC</sequence>
<accession>A0ABT6BUL9</accession>
<reference evidence="9" key="2">
    <citation type="submission" date="2022-01" db="EMBL/GenBank/DDBJ databases">
        <authorList>
            <person name="Sanchez-Suarez J."/>
            <person name="Villamil L."/>
            <person name="Diaz L.E."/>
        </authorList>
    </citation>
    <scope>NUCLEOTIDE SEQUENCE</scope>
    <source>
        <strain evidence="9">EUFUS-Z928</strain>
    </source>
</reference>
<comment type="catalytic activity">
    <reaction evidence="1">
        <text>Hydrolysis of terminal non-reducing N-acetyl-D-hexosamine residues in N-acetyl-beta-D-hexosaminides.</text>
        <dbReference type="EC" id="3.2.1.52"/>
    </reaction>
</comment>